<dbReference type="Proteomes" id="UP001178507">
    <property type="component" value="Unassembled WGS sequence"/>
</dbReference>
<keyword evidence="3" id="KW-1185">Reference proteome</keyword>
<evidence type="ECO:0000313" key="2">
    <source>
        <dbReference type="EMBL" id="CAJ1410879.1"/>
    </source>
</evidence>
<keyword evidence="1" id="KW-0732">Signal</keyword>
<comment type="caution">
    <text evidence="2">The sequence shown here is derived from an EMBL/GenBank/DDBJ whole genome shotgun (WGS) entry which is preliminary data.</text>
</comment>
<reference evidence="2" key="1">
    <citation type="submission" date="2023-08" db="EMBL/GenBank/DDBJ databases">
        <authorList>
            <person name="Chen Y."/>
            <person name="Shah S."/>
            <person name="Dougan E. K."/>
            <person name="Thang M."/>
            <person name="Chan C."/>
        </authorList>
    </citation>
    <scope>NUCLEOTIDE SEQUENCE</scope>
</reference>
<dbReference type="AlphaFoldDB" id="A0AA36JSF7"/>
<evidence type="ECO:0000256" key="1">
    <source>
        <dbReference type="SAM" id="SignalP"/>
    </source>
</evidence>
<evidence type="ECO:0000313" key="3">
    <source>
        <dbReference type="Proteomes" id="UP001178507"/>
    </source>
</evidence>
<organism evidence="2 3">
    <name type="scientific">Effrenium voratum</name>
    <dbReference type="NCBI Taxonomy" id="2562239"/>
    <lineage>
        <taxon>Eukaryota</taxon>
        <taxon>Sar</taxon>
        <taxon>Alveolata</taxon>
        <taxon>Dinophyceae</taxon>
        <taxon>Suessiales</taxon>
        <taxon>Symbiodiniaceae</taxon>
        <taxon>Effrenium</taxon>
    </lineage>
</organism>
<sequence length="453" mass="49705">MKRQWLKLVFFLLTVNHFTSQVLSLGFLGARREAGVTMKNHVIVRADTFAGVGAAAASASLAEYLTRAMKYFQTSFGAVPFLELGGEVTAHAEQLANKLQQVNYVVWNNSVRPPIIPRVTSVQQPITDTAFEQLMIAVLKDSKPIGCSVVHAEPGIGKSVATALAVQRQTSKFTTQVLSQGDFTKNVRDFFRVSDPAVATDVAWALFPLLKKQGIRLQIIFDNTFDGGVGIERSTFMDLIRAAFAHGHHFIVVVQSTEAANQVADLNGARTRQALQQHEEERVYRWDQEQAKMYLERGKEQQLEGQFIEEVLNMAQVPDDFGRWKPVDIDEYLQTGRVPSAPRQAGQGCRLQGSAASQPSAAVWVCQLGSPGSGGFQPAGDAFPIDPVPQNIAYLKKAIKAEEELTIAASKIDIYSRKDGRWVKETRMSASLRKTDEADCYGFTLPAGAAGAA</sequence>
<protein>
    <submittedName>
        <fullName evidence="2">Uncharacterized protein</fullName>
    </submittedName>
</protein>
<accession>A0AA36JSF7</accession>
<dbReference type="EMBL" id="CAUJNA010003844">
    <property type="protein sequence ID" value="CAJ1410879.1"/>
    <property type="molecule type" value="Genomic_DNA"/>
</dbReference>
<name>A0AA36JSF7_9DINO</name>
<feature type="chain" id="PRO_5041346622" evidence="1">
    <location>
        <begin position="25"/>
        <end position="453"/>
    </location>
</feature>
<proteinExistence type="predicted"/>
<gene>
    <name evidence="2" type="ORF">EVOR1521_LOCUS31607</name>
</gene>
<feature type="signal peptide" evidence="1">
    <location>
        <begin position="1"/>
        <end position="24"/>
    </location>
</feature>